<dbReference type="Pfam" id="PF00090">
    <property type="entry name" value="TSP_1"/>
    <property type="match status" value="4"/>
</dbReference>
<dbReference type="PANTHER" id="PTHR46534">
    <property type="entry name" value="IGGFC_BINDING DOMAIN-CONTAINING PROTEIN"/>
    <property type="match status" value="1"/>
</dbReference>
<evidence type="ECO:0000313" key="7">
    <source>
        <dbReference type="Proteomes" id="UP000005408"/>
    </source>
</evidence>
<accession>A0A8W8IP36</accession>
<dbReference type="Proteomes" id="UP000005408">
    <property type="component" value="Unassembled WGS sequence"/>
</dbReference>
<dbReference type="Pfam" id="PF00057">
    <property type="entry name" value="Ldl_recept_a"/>
    <property type="match status" value="1"/>
</dbReference>
<dbReference type="PROSITE" id="PS50068">
    <property type="entry name" value="LDLRA_2"/>
    <property type="match status" value="1"/>
</dbReference>
<sequence length="808" mass="86404">MLHWIVGVASVCMLVLGAPDNRGTKFVIGFMENYATSYNLEIFVTTYKAGAITVSVTSPKWTSPSISQSFTVTAGTVKQVLVSNSLRMAGSGKSSKGILVTGSDEIIVYGLNKEANSNDGFLALPVDVLSTTYYIVTYWPSTYKTELLVVGIYDSTTVTVQFGPNSGLNVTYSGQNYYQNDKISSTLHSYQTWQIQAPGDMTGSKITANKAISVFSGNVLTQIATGSRDHIVEHHVPVDKWGKSFATVPIPGRTIGDYFRFVASDYNTTVSVVGLNNGQSFTETFVLSVAGTWIQKEYSSKFYSLITATKPIYVMQFSKSQACSSCTVADPAMIIIPPIEQYASDYVFTTPKKSAGSFTNYFMFVVKASEKAGIRVNGASVSPTYNNYPGGQYVGGFISLPEGTHEIRHTSPNVVFLGALYGRASYESYGFPTGMRMASINTPCTVSTMAVGDGIDNDCDGKIDEELCTLANNYADDDGDGVADEDCAKPYPIDGVWTAWERWGPCACAGGGGSRTRRRMCDNPAPQYDGKNCAGSDVETDTTCSPSAGCRLNGNWALWGSWTSCSVTCGSGTQSRTRTCTDPAPANGGSTCSGNSTASQACNTQNCPIDGDWTAWSQFSSCFYICGSSQSNRSRTCTNPSPQYGGKTCSGDASESQTCTGTCAKDGNWNSWSIWSPCTKSCGSGVRARNRDCNNPVPSNGGKGCAGDPSDFQTCNPTDCPTVAPGTYVQTCPTGWFSCQSGAMTCIAMTMKCDCQDDCDDGSDESVTWASCLANTTSCNHAPEFGANTVHFMLPLLISFFCILLYSV</sequence>
<protein>
    <recommendedName>
        <fullName evidence="5">IgGFc-binding protein N-terminal domain-containing protein</fullName>
    </recommendedName>
</protein>
<dbReference type="SMART" id="SM00192">
    <property type="entry name" value="LDLa"/>
    <property type="match status" value="1"/>
</dbReference>
<feature type="chain" id="PRO_5036469819" description="IgGFc-binding protein N-terminal domain-containing protein" evidence="4">
    <location>
        <begin position="18"/>
        <end position="808"/>
    </location>
</feature>
<keyword evidence="4" id="KW-0732">Signal</keyword>
<dbReference type="Gene3D" id="4.10.400.10">
    <property type="entry name" value="Low-density Lipoprotein Receptor"/>
    <property type="match status" value="1"/>
</dbReference>
<feature type="signal peptide" evidence="4">
    <location>
        <begin position="1"/>
        <end position="17"/>
    </location>
</feature>
<dbReference type="EnsemblMetazoa" id="G15212.1">
    <property type="protein sequence ID" value="G15212.1:cds"/>
    <property type="gene ID" value="G15212"/>
</dbReference>
<evidence type="ECO:0000256" key="3">
    <source>
        <dbReference type="PROSITE-ProRule" id="PRU00124"/>
    </source>
</evidence>
<name>A0A8W8IP36_MAGGI</name>
<dbReference type="InterPro" id="IPR000884">
    <property type="entry name" value="TSP1_rpt"/>
</dbReference>
<proteinExistence type="predicted"/>
<dbReference type="Gene3D" id="2.20.100.10">
    <property type="entry name" value="Thrombospondin type-1 (TSP1) repeat"/>
    <property type="match status" value="4"/>
</dbReference>
<reference evidence="6" key="1">
    <citation type="submission" date="2022-08" db="UniProtKB">
        <authorList>
            <consortium name="EnsemblMetazoa"/>
        </authorList>
    </citation>
    <scope>IDENTIFICATION</scope>
    <source>
        <strain evidence="6">05x7-T-G4-1.051#20</strain>
    </source>
</reference>
<dbReference type="OrthoDB" id="10005154at2759"/>
<dbReference type="SMART" id="SM00209">
    <property type="entry name" value="TSP1"/>
    <property type="match status" value="4"/>
</dbReference>
<dbReference type="InterPro" id="IPR035234">
    <property type="entry name" value="IgGFc-bd_N"/>
</dbReference>
<dbReference type="InterPro" id="IPR036055">
    <property type="entry name" value="LDL_receptor-like_sf"/>
</dbReference>
<keyword evidence="7" id="KW-1185">Reference proteome</keyword>
<keyword evidence="2" id="KW-1015">Disulfide bond</keyword>
<evidence type="ECO:0000313" key="6">
    <source>
        <dbReference type="EnsemblMetazoa" id="G15212.1:cds"/>
    </source>
</evidence>
<dbReference type="OMA" id="VWTAWER"/>
<dbReference type="FunFam" id="2.20.100.10:FF:000002">
    <property type="entry name" value="Unc-5 netrin receptor C"/>
    <property type="match status" value="1"/>
</dbReference>
<dbReference type="SUPFAM" id="SSF57424">
    <property type="entry name" value="LDL receptor-like module"/>
    <property type="match status" value="1"/>
</dbReference>
<dbReference type="PRINTS" id="PR01705">
    <property type="entry name" value="TSP1REPEAT"/>
</dbReference>
<feature type="domain" description="IgGFc-binding protein N-terminal" evidence="5">
    <location>
        <begin position="119"/>
        <end position="415"/>
    </location>
</feature>
<organism evidence="6 7">
    <name type="scientific">Magallana gigas</name>
    <name type="common">Pacific oyster</name>
    <name type="synonym">Crassostrea gigas</name>
    <dbReference type="NCBI Taxonomy" id="29159"/>
    <lineage>
        <taxon>Eukaryota</taxon>
        <taxon>Metazoa</taxon>
        <taxon>Spiralia</taxon>
        <taxon>Lophotrochozoa</taxon>
        <taxon>Mollusca</taxon>
        <taxon>Bivalvia</taxon>
        <taxon>Autobranchia</taxon>
        <taxon>Pteriomorphia</taxon>
        <taxon>Ostreida</taxon>
        <taxon>Ostreoidea</taxon>
        <taxon>Ostreidae</taxon>
        <taxon>Magallana</taxon>
    </lineage>
</organism>
<dbReference type="PANTHER" id="PTHR46534:SF2">
    <property type="entry name" value="VWFD DOMAIN-CONTAINING PROTEIN"/>
    <property type="match status" value="1"/>
</dbReference>
<dbReference type="SUPFAM" id="SSF82895">
    <property type="entry name" value="TSP-1 type 1 repeat"/>
    <property type="match status" value="4"/>
</dbReference>
<dbReference type="AlphaFoldDB" id="A0A8W8IP36"/>
<dbReference type="PROSITE" id="PS50092">
    <property type="entry name" value="TSP1"/>
    <property type="match status" value="4"/>
</dbReference>
<dbReference type="Pfam" id="PF17517">
    <property type="entry name" value="IgGFc_binding"/>
    <property type="match status" value="1"/>
</dbReference>
<evidence type="ECO:0000256" key="4">
    <source>
        <dbReference type="SAM" id="SignalP"/>
    </source>
</evidence>
<keyword evidence="1" id="KW-0245">EGF-like domain</keyword>
<dbReference type="FunFam" id="2.20.100.10:FF:000001">
    <property type="entry name" value="semaphorin-5A isoform X1"/>
    <property type="match status" value="3"/>
</dbReference>
<comment type="caution">
    <text evidence="3">Lacks conserved residue(s) required for the propagation of feature annotation.</text>
</comment>
<dbReference type="InterPro" id="IPR036383">
    <property type="entry name" value="TSP1_rpt_sf"/>
</dbReference>
<evidence type="ECO:0000256" key="2">
    <source>
        <dbReference type="ARBA" id="ARBA00023157"/>
    </source>
</evidence>
<evidence type="ECO:0000259" key="5">
    <source>
        <dbReference type="Pfam" id="PF17517"/>
    </source>
</evidence>
<evidence type="ECO:0000256" key="1">
    <source>
        <dbReference type="ARBA" id="ARBA00022536"/>
    </source>
</evidence>
<dbReference type="InterPro" id="IPR002172">
    <property type="entry name" value="LDrepeatLR_classA_rpt"/>
</dbReference>